<dbReference type="CDD" id="cd00419">
    <property type="entry name" value="Ferrochelatase_C"/>
    <property type="match status" value="1"/>
</dbReference>
<keyword evidence="12" id="KW-1185">Reference proteome</keyword>
<dbReference type="FunFam" id="3.40.50.1400:FF:000002">
    <property type="entry name" value="Ferrochelatase"/>
    <property type="match status" value="1"/>
</dbReference>
<comment type="catalytic activity">
    <reaction evidence="8">
        <text>Fe-coproporphyrin III + 2 H(+) = coproporphyrin III + Fe(2+)</text>
        <dbReference type="Rhea" id="RHEA:49572"/>
        <dbReference type="ChEBI" id="CHEBI:15378"/>
        <dbReference type="ChEBI" id="CHEBI:29033"/>
        <dbReference type="ChEBI" id="CHEBI:68438"/>
        <dbReference type="ChEBI" id="CHEBI:131725"/>
        <dbReference type="EC" id="4.99.1.9"/>
    </reaction>
    <physiologicalReaction direction="right-to-left" evidence="8">
        <dbReference type="Rhea" id="RHEA:49574"/>
    </physiologicalReaction>
</comment>
<gene>
    <name evidence="9" type="primary">hemH</name>
    <name evidence="11" type="ORF">F9B74_01470</name>
</gene>
<proteinExistence type="inferred from homology"/>
<evidence type="ECO:0000256" key="7">
    <source>
        <dbReference type="ARBA" id="ARBA00023244"/>
    </source>
</evidence>
<keyword evidence="7 9" id="KW-0627">Porphyrin biosynthesis</keyword>
<evidence type="ECO:0000256" key="2">
    <source>
        <dbReference type="ARBA" id="ARBA00022490"/>
    </source>
</evidence>
<dbReference type="InterPro" id="IPR001015">
    <property type="entry name" value="Ferrochelatase"/>
</dbReference>
<dbReference type="NCBIfam" id="TIGR00109">
    <property type="entry name" value="hemH"/>
    <property type="match status" value="1"/>
</dbReference>
<keyword evidence="3 9" id="KW-0479">Metal-binding</keyword>
<evidence type="ECO:0000256" key="3">
    <source>
        <dbReference type="ARBA" id="ARBA00022723"/>
    </source>
</evidence>
<keyword evidence="5 9" id="KW-0350">Heme biosynthesis</keyword>
<keyword evidence="2 9" id="KW-0963">Cytoplasm</keyword>
<keyword evidence="6 9" id="KW-0456">Lyase</keyword>
<feature type="binding site" evidence="9">
    <location>
        <position position="196"/>
    </location>
    <ligand>
        <name>Fe(2+)</name>
        <dbReference type="ChEBI" id="CHEBI:29033"/>
    </ligand>
</feature>
<dbReference type="CDD" id="cd03411">
    <property type="entry name" value="Ferrochelatase_N"/>
    <property type="match status" value="1"/>
</dbReference>
<evidence type="ECO:0000256" key="10">
    <source>
        <dbReference type="RuleBase" id="RU000607"/>
    </source>
</evidence>
<evidence type="ECO:0000313" key="11">
    <source>
        <dbReference type="EMBL" id="NEN75000.1"/>
    </source>
</evidence>
<evidence type="ECO:0000256" key="1">
    <source>
        <dbReference type="ARBA" id="ARBA00007718"/>
    </source>
</evidence>
<dbReference type="UniPathway" id="UPA00252">
    <property type="reaction ID" value="UER00325"/>
</dbReference>
<evidence type="ECO:0000313" key="12">
    <source>
        <dbReference type="Proteomes" id="UP000477651"/>
    </source>
</evidence>
<dbReference type="RefSeq" id="WP_163763765.1">
    <property type="nucleotide sequence ID" value="NZ_JAAGYR010000002.1"/>
</dbReference>
<evidence type="ECO:0000256" key="6">
    <source>
        <dbReference type="ARBA" id="ARBA00023239"/>
    </source>
</evidence>
<comment type="function">
    <text evidence="9 10">Catalyzes the ferrous insertion into protoporphyrin IX.</text>
</comment>
<comment type="catalytic activity">
    <reaction evidence="9 10">
        <text>heme b + 2 H(+) = protoporphyrin IX + Fe(2+)</text>
        <dbReference type="Rhea" id="RHEA:22584"/>
        <dbReference type="ChEBI" id="CHEBI:15378"/>
        <dbReference type="ChEBI" id="CHEBI:29033"/>
        <dbReference type="ChEBI" id="CHEBI:57306"/>
        <dbReference type="ChEBI" id="CHEBI:60344"/>
        <dbReference type="EC" id="4.98.1.1"/>
    </reaction>
</comment>
<dbReference type="InterPro" id="IPR019772">
    <property type="entry name" value="Ferrochelatase_AS"/>
</dbReference>
<organism evidence="11 12">
    <name type="scientific">Pelistega ratti</name>
    <dbReference type="NCBI Taxonomy" id="2652177"/>
    <lineage>
        <taxon>Bacteria</taxon>
        <taxon>Pseudomonadati</taxon>
        <taxon>Pseudomonadota</taxon>
        <taxon>Betaproteobacteria</taxon>
        <taxon>Burkholderiales</taxon>
        <taxon>Alcaligenaceae</taxon>
        <taxon>Pelistega</taxon>
    </lineage>
</organism>
<feature type="binding site" evidence="9">
    <location>
        <position position="277"/>
    </location>
    <ligand>
        <name>Fe(2+)</name>
        <dbReference type="ChEBI" id="CHEBI:29033"/>
    </ligand>
</feature>
<dbReference type="Gene3D" id="3.40.50.1400">
    <property type="match status" value="2"/>
</dbReference>
<evidence type="ECO:0000256" key="8">
    <source>
        <dbReference type="ARBA" id="ARBA00024536"/>
    </source>
</evidence>
<comment type="caution">
    <text evidence="11">The sequence shown here is derived from an EMBL/GenBank/DDBJ whole genome shotgun (WGS) entry which is preliminary data.</text>
</comment>
<keyword evidence="4 9" id="KW-0408">Iron</keyword>
<dbReference type="GO" id="GO:0005737">
    <property type="term" value="C:cytoplasm"/>
    <property type="evidence" value="ECO:0007669"/>
    <property type="project" value="UniProtKB-SubCell"/>
</dbReference>
<evidence type="ECO:0000256" key="5">
    <source>
        <dbReference type="ARBA" id="ARBA00023133"/>
    </source>
</evidence>
<evidence type="ECO:0000256" key="4">
    <source>
        <dbReference type="ARBA" id="ARBA00023004"/>
    </source>
</evidence>
<accession>A0A6L9Y3K3</accession>
<dbReference type="AlphaFoldDB" id="A0A6L9Y3K3"/>
<comment type="similarity">
    <text evidence="1 9 10">Belongs to the ferrochelatase family.</text>
</comment>
<dbReference type="GO" id="GO:0004325">
    <property type="term" value="F:ferrochelatase activity"/>
    <property type="evidence" value="ECO:0007669"/>
    <property type="project" value="UniProtKB-UniRule"/>
</dbReference>
<evidence type="ECO:0000256" key="9">
    <source>
        <dbReference type="HAMAP-Rule" id="MF_00323"/>
    </source>
</evidence>
<dbReference type="SUPFAM" id="SSF53800">
    <property type="entry name" value="Chelatase"/>
    <property type="match status" value="1"/>
</dbReference>
<name>A0A6L9Y3K3_9BURK</name>
<comment type="pathway">
    <text evidence="9 10">Porphyrin-containing compound metabolism; protoheme biosynthesis; protoheme from protoporphyrin-IX: step 1/1.</text>
</comment>
<dbReference type="HAMAP" id="MF_00323">
    <property type="entry name" value="Ferrochelatase"/>
    <property type="match status" value="1"/>
</dbReference>
<dbReference type="PANTHER" id="PTHR11108">
    <property type="entry name" value="FERROCHELATASE"/>
    <property type="match status" value="1"/>
</dbReference>
<dbReference type="InterPro" id="IPR033644">
    <property type="entry name" value="Ferrochelatase_C"/>
</dbReference>
<dbReference type="PANTHER" id="PTHR11108:SF1">
    <property type="entry name" value="FERROCHELATASE, MITOCHONDRIAL"/>
    <property type="match status" value="1"/>
</dbReference>
<dbReference type="Pfam" id="PF00762">
    <property type="entry name" value="Ferrochelatase"/>
    <property type="match status" value="1"/>
</dbReference>
<dbReference type="PROSITE" id="PS00534">
    <property type="entry name" value="FERROCHELATASE"/>
    <property type="match status" value="1"/>
</dbReference>
<dbReference type="GO" id="GO:0046872">
    <property type="term" value="F:metal ion binding"/>
    <property type="evidence" value="ECO:0007669"/>
    <property type="project" value="UniProtKB-KW"/>
</dbReference>
<dbReference type="EC" id="4.98.1.1" evidence="9 10"/>
<dbReference type="EMBL" id="JAAGYR010000002">
    <property type="protein sequence ID" value="NEN75000.1"/>
    <property type="molecule type" value="Genomic_DNA"/>
</dbReference>
<comment type="subcellular location">
    <subcellularLocation>
        <location evidence="9 10">Cytoplasm</location>
    </subcellularLocation>
</comment>
<protein>
    <recommendedName>
        <fullName evidence="9 10">Ferrochelatase</fullName>
        <ecNumber evidence="9 10">4.98.1.1</ecNumber>
    </recommendedName>
    <alternativeName>
        <fullName evidence="9">Heme synthase</fullName>
    </alternativeName>
    <alternativeName>
        <fullName evidence="9">Protoheme ferro-lyase</fullName>
    </alternativeName>
</protein>
<dbReference type="InterPro" id="IPR033659">
    <property type="entry name" value="Ferrochelatase_N"/>
</dbReference>
<dbReference type="GO" id="GO:0006783">
    <property type="term" value="P:heme biosynthetic process"/>
    <property type="evidence" value="ECO:0007669"/>
    <property type="project" value="UniProtKB-UniRule"/>
</dbReference>
<reference evidence="11 12" key="1">
    <citation type="submission" date="2020-02" db="EMBL/GenBank/DDBJ databases">
        <title>Pelistega sp. NLN82 were isolated from wild rodents of the Hainan Island.</title>
        <authorList>
            <person name="Niu N."/>
            <person name="Zhou J."/>
        </authorList>
    </citation>
    <scope>NUCLEOTIDE SEQUENCE [LARGE SCALE GENOMIC DNA]</scope>
    <source>
        <strain evidence="11 12">NLN82</strain>
    </source>
</reference>
<sequence>MNNNPIGVLLVNLGTPASPTVKDIRRYLKAFLSDPRVVELPKWLWQGVLHTIVLPFRAPKLVEKYEVIWLKEGSPLLVYTQAQSQALAQQLASDHVIVDFAMRYGEPDLAKAIQGLQQKGCERILIVPMYPQYAASTTATLFDRVAEISKTMRNQPDYRFIKRYAEHPAYIQSLHHKVAHFWQENGRPDQLLLSFHGLPQRSVDLGDPYYDDCQKTAEALRVSLQAEGVPIAVSFQSQFGKAKWIGPATQATLESYPAKGIKRVDVMCPGFAADCLETLEEIQLGCAEAFKQKGGEQFRYIPCLNDDPVWIDALATIVKERLGSWT</sequence>
<dbReference type="Proteomes" id="UP000477651">
    <property type="component" value="Unassembled WGS sequence"/>
</dbReference>